<dbReference type="PDB" id="6KJQ">
    <property type="method" value="X-ray"/>
    <property type="resolution" value="2.35 A"/>
    <property type="chains" value="A=13-375"/>
</dbReference>
<accession>A0A0U1X4V6</accession>
<feature type="binding site" evidence="5">
    <location>
        <position position="88"/>
    </location>
    <ligand>
        <name>succinate</name>
        <dbReference type="ChEBI" id="CHEBI:30031"/>
    </ligand>
</feature>
<dbReference type="PDB" id="6KJH">
    <property type="method" value="X-ray"/>
    <property type="resolution" value="1.68 A"/>
    <property type="chains" value="A=13-375"/>
</dbReference>
<reference evidence="2" key="1">
    <citation type="submission" date="2013-11" db="EMBL/GenBank/DDBJ databases">
        <title>Characterization of the macrolactin gene cluster from Bacillus marinus B-9987 and overexpression of its key gene.</title>
        <authorList>
            <person name="Li W."/>
        </authorList>
    </citation>
    <scope>NUCLEOTIDE SEQUENCE</scope>
    <source>
        <strain evidence="2">B-9987</strain>
    </source>
</reference>
<feature type="binding site" evidence="5">
    <location>
        <position position="176"/>
    </location>
    <ligand>
        <name>succinate</name>
        <dbReference type="ChEBI" id="CHEBI:30031"/>
    </ligand>
</feature>
<proteinExistence type="evidence at protein level"/>
<evidence type="ECO:0000313" key="2">
    <source>
        <dbReference type="EMBL" id="AIJ04688.1"/>
    </source>
</evidence>
<evidence type="ECO:0007829" key="5">
    <source>
        <dbReference type="PDB" id="6KJT"/>
    </source>
</evidence>
<dbReference type="Pfam" id="PF00144">
    <property type="entry name" value="Beta-lactamase"/>
    <property type="match status" value="1"/>
</dbReference>
<feature type="binding site" evidence="5">
    <location>
        <position position="334"/>
    </location>
    <ligand>
        <name>succinate</name>
        <dbReference type="ChEBI" id="CHEBI:30031"/>
    </ligand>
</feature>
<dbReference type="AlphaFoldDB" id="A0A0U1X4V6"/>
<organism evidence="2">
    <name type="scientific">Jeotgalibacillus marinus</name>
    <dbReference type="NCBI Taxonomy" id="86667"/>
    <lineage>
        <taxon>Bacteria</taxon>
        <taxon>Bacillati</taxon>
        <taxon>Bacillota</taxon>
        <taxon>Bacilli</taxon>
        <taxon>Bacillales</taxon>
        <taxon>Caryophanaceae</taxon>
        <taxon>Jeotgalibacillus</taxon>
    </lineage>
</organism>
<dbReference type="Gene3D" id="3.40.710.10">
    <property type="entry name" value="DD-peptidase/beta-lactamase superfamily"/>
    <property type="match status" value="1"/>
</dbReference>
<keyword evidence="3 4" id="KW-0002">3D-structure</keyword>
<dbReference type="InterPro" id="IPR001466">
    <property type="entry name" value="Beta-lactam-related"/>
</dbReference>
<dbReference type="PANTHER" id="PTHR43283">
    <property type="entry name" value="BETA-LACTAMASE-RELATED"/>
    <property type="match status" value="1"/>
</dbReference>
<name>A0A0U1X4V6_9BACL</name>
<evidence type="ECO:0007829" key="3">
    <source>
        <dbReference type="PDB" id="6KJH"/>
    </source>
</evidence>
<dbReference type="SUPFAM" id="SSF56601">
    <property type="entry name" value="beta-lactamase/transpeptidase-like"/>
    <property type="match status" value="1"/>
</dbReference>
<evidence type="ECO:0000259" key="1">
    <source>
        <dbReference type="Pfam" id="PF00144"/>
    </source>
</evidence>
<reference evidence="3 4" key="2">
    <citation type="journal article" date="2020" name="J. Am. Chem. Soc.">
        <title>Structural Basis of Specificity for Carboxyl-Terminated Acyl Donors in a Bacterial Acyltransferase.</title>
        <authorList>
            <person name="Xiao F."/>
            <person name="Dong S."/>
            <person name="Liu Y."/>
            <person name="Feng Y."/>
            <person name="Li H."/>
            <person name="Yun C.H."/>
            <person name="Cui Q."/>
            <person name="Li W."/>
        </authorList>
    </citation>
    <scope>X-RAY CRYSTALLOGRAPHY (1.68 ANGSTROMS) OF 13-375 IN COMPLEX WITH SUCCINATE</scope>
</reference>
<dbReference type="PDB" id="6KJT">
    <property type="method" value="X-ray"/>
    <property type="resolution" value="2.11 A"/>
    <property type="chains" value="A/B/C/D=13-375"/>
</dbReference>
<feature type="domain" description="Beta-lactamase-related" evidence="1">
    <location>
        <begin position="35"/>
        <end position="354"/>
    </location>
</feature>
<dbReference type="InterPro" id="IPR050789">
    <property type="entry name" value="Diverse_Enzym_Activities"/>
</dbReference>
<dbReference type="InterPro" id="IPR012338">
    <property type="entry name" value="Beta-lactam/transpept-like"/>
</dbReference>
<protein>
    <submittedName>
        <fullName evidence="2">Putative beta-lactamase</fullName>
    </submittedName>
</protein>
<evidence type="ECO:0007829" key="4">
    <source>
        <dbReference type="PDB" id="6KJJ"/>
    </source>
</evidence>
<dbReference type="PDB" id="6KJR">
    <property type="method" value="X-ray"/>
    <property type="resolution" value="2.36 A"/>
    <property type="chains" value="A=13-375"/>
</dbReference>
<feature type="binding site" evidence="5">
    <location>
        <position position="85"/>
    </location>
    <ligand>
        <name>succinate</name>
        <dbReference type="ChEBI" id="CHEBI:30031"/>
        <note>covalent</note>
    </ligand>
</feature>
<sequence length="375" mass="42308">MKTIHTVQGEKTMKQTISNPAFDMKQINALNGHYQTMIDNGDLQCASYMMSRGGEVFAAESLGEFTGGQKEKQTFQLDTIREIGSLTKVFTAVAVMQLVEKGLLDLKMPVKLILPAFDKPGFGEIKILHLLTHTAGLSFELDIQKAEGIDLTNEEEWINYLVSTPLEYGVDEAWNYSRTGFVILGIIISKVTGVSYEQYVTKHIIEALGLERTYFYVPDTLKEEVCVISEHECVQLEKSHHPYFPNKATSGLYSSLRDIWKLAEMFRNKGRLKDKKLLGRKTVEAMLRNQIKPGLPFYFFGAPREEGGFGLGINLWPAGDHYFMTEGTFSHLGMGWCGMFSDPAEDFTYVFFTPISEFHPHAVLTPLNIVWAGIE</sequence>
<dbReference type="PDB" id="6KJJ">
    <property type="method" value="X-ray"/>
    <property type="resolution" value="2.49 A"/>
    <property type="chains" value="A=13-375"/>
</dbReference>
<dbReference type="PDB" id="6KJP">
    <property type="method" value="X-ray"/>
    <property type="resolution" value="2.06 A"/>
    <property type="chains" value="A=13-375"/>
</dbReference>
<feature type="binding site" evidence="5">
    <location>
        <position position="178"/>
    </location>
    <ligand>
        <name>succinate</name>
        <dbReference type="ChEBI" id="CHEBI:30031"/>
    </ligand>
</feature>
<dbReference type="EMBL" id="KF815729">
    <property type="protein sequence ID" value="AIJ04688.1"/>
    <property type="molecule type" value="Genomic_DNA"/>
</dbReference>
<gene>
    <name evidence="2" type="primary">mlnI</name>
</gene>
<dbReference type="SMR" id="A0A0U1X4V6"/>